<accession>W4KBQ0</accession>
<dbReference type="KEGG" id="hir:HETIRDRAFT_107283"/>
<name>W4KBQ0_HETIT</name>
<dbReference type="AlphaFoldDB" id="W4KBQ0"/>
<dbReference type="PANTHER" id="PTHR43625:SF40">
    <property type="entry name" value="ALDO-KETO REDUCTASE YAKC [NADP(+)]"/>
    <property type="match status" value="1"/>
</dbReference>
<gene>
    <name evidence="4" type="ORF">HETIRDRAFT_107283</name>
</gene>
<dbReference type="SUPFAM" id="SSF51430">
    <property type="entry name" value="NAD(P)-linked oxidoreductase"/>
    <property type="match status" value="1"/>
</dbReference>
<dbReference type="InParanoid" id="W4KBQ0"/>
<evidence type="ECO:0000313" key="4">
    <source>
        <dbReference type="EMBL" id="ETW83164.1"/>
    </source>
</evidence>
<feature type="domain" description="NADP-dependent oxidoreductase" evidence="3">
    <location>
        <begin position="302"/>
        <end position="449"/>
    </location>
</feature>
<sequence>MSTIQPFFLHLLASSRTFHTGTRIISRSLIGAVAPSITYVPLASRPTLRTAALPHVFTLQLRWVHRTAADPYLPSPKSAPPAGTATATQHPRFPAPHAADHGMHDKRITPAGSRVSTRAHRRIPKRSIADETLEEVQPGVIGRDGAMRKKNEGRRGGKRCGAVRCGAVRSRRVGLGGERQSGILGRASRAAPAAMHAHDAMISWSSTPKVRLQVLGHPDAYRDNEELTGEWFVRTDKRDDICVAIKFGLADLARVPNGSAEHVTVAFENSLKSLQTDYVDLYYLMSSLHRYFVARTPSMRVIAAPRVEYSLLAFNIKLEKLGLFQTAQELGIAIVACSPLGRSLLTGSFVRDPSALLAHRERPLVDGSLFFSRALVQRTAESVSDGRCAVHIPLLTADNFPELVKLVDGFATTGAKHCVTSVVVAWLFPKVLAVHSTNKHLEDNVGAGSRTCASSRKIHKIIAAPGVRYPGEFNDLSRLPRYPSR</sequence>
<dbReference type="OrthoDB" id="37537at2759"/>
<dbReference type="GO" id="GO:0005737">
    <property type="term" value="C:cytoplasm"/>
    <property type="evidence" value="ECO:0007669"/>
    <property type="project" value="TreeGrafter"/>
</dbReference>
<evidence type="ECO:0000256" key="2">
    <source>
        <dbReference type="SAM" id="MobiDB-lite"/>
    </source>
</evidence>
<keyword evidence="5" id="KW-1185">Reference proteome</keyword>
<evidence type="ECO:0000256" key="1">
    <source>
        <dbReference type="ARBA" id="ARBA00023002"/>
    </source>
</evidence>
<reference evidence="4 5" key="1">
    <citation type="journal article" date="2012" name="New Phytol.">
        <title>Insight into trade-off between wood decay and parasitism from the genome of a fungal forest pathogen.</title>
        <authorList>
            <person name="Olson A."/>
            <person name="Aerts A."/>
            <person name="Asiegbu F."/>
            <person name="Belbahri L."/>
            <person name="Bouzid O."/>
            <person name="Broberg A."/>
            <person name="Canback B."/>
            <person name="Coutinho P.M."/>
            <person name="Cullen D."/>
            <person name="Dalman K."/>
            <person name="Deflorio G."/>
            <person name="van Diepen L.T."/>
            <person name="Dunand C."/>
            <person name="Duplessis S."/>
            <person name="Durling M."/>
            <person name="Gonthier P."/>
            <person name="Grimwood J."/>
            <person name="Fossdal C.G."/>
            <person name="Hansson D."/>
            <person name="Henrissat B."/>
            <person name="Hietala A."/>
            <person name="Himmelstrand K."/>
            <person name="Hoffmeister D."/>
            <person name="Hogberg N."/>
            <person name="James T.Y."/>
            <person name="Karlsson M."/>
            <person name="Kohler A."/>
            <person name="Kues U."/>
            <person name="Lee Y.H."/>
            <person name="Lin Y.C."/>
            <person name="Lind M."/>
            <person name="Lindquist E."/>
            <person name="Lombard V."/>
            <person name="Lucas S."/>
            <person name="Lunden K."/>
            <person name="Morin E."/>
            <person name="Murat C."/>
            <person name="Park J."/>
            <person name="Raffaello T."/>
            <person name="Rouze P."/>
            <person name="Salamov A."/>
            <person name="Schmutz J."/>
            <person name="Solheim H."/>
            <person name="Stahlberg J."/>
            <person name="Velez H."/>
            <person name="de Vries R.P."/>
            <person name="Wiebenga A."/>
            <person name="Woodward S."/>
            <person name="Yakovlev I."/>
            <person name="Garbelotto M."/>
            <person name="Martin F."/>
            <person name="Grigoriev I.V."/>
            <person name="Stenlid J."/>
        </authorList>
    </citation>
    <scope>NUCLEOTIDE SEQUENCE [LARGE SCALE GENOMIC DNA]</scope>
    <source>
        <strain evidence="4 5">TC 32-1</strain>
    </source>
</reference>
<dbReference type="EMBL" id="KI925457">
    <property type="protein sequence ID" value="ETW83164.1"/>
    <property type="molecule type" value="Genomic_DNA"/>
</dbReference>
<dbReference type="PANTHER" id="PTHR43625">
    <property type="entry name" value="AFLATOXIN B1 ALDEHYDE REDUCTASE"/>
    <property type="match status" value="1"/>
</dbReference>
<dbReference type="Gene3D" id="3.20.20.100">
    <property type="entry name" value="NADP-dependent oxidoreductase domain"/>
    <property type="match status" value="2"/>
</dbReference>
<dbReference type="HOGENOM" id="CLU_562664_0_0_1"/>
<dbReference type="RefSeq" id="XP_009545446.1">
    <property type="nucleotide sequence ID" value="XM_009547151.1"/>
</dbReference>
<dbReference type="Pfam" id="PF00248">
    <property type="entry name" value="Aldo_ket_red"/>
    <property type="match status" value="2"/>
</dbReference>
<dbReference type="Proteomes" id="UP000030671">
    <property type="component" value="Unassembled WGS sequence"/>
</dbReference>
<feature type="region of interest" description="Disordered" evidence="2">
    <location>
        <begin position="72"/>
        <end position="122"/>
    </location>
</feature>
<feature type="domain" description="NADP-dependent oxidoreductase" evidence="3">
    <location>
        <begin position="220"/>
        <end position="284"/>
    </location>
</feature>
<dbReference type="GeneID" id="20666232"/>
<evidence type="ECO:0000313" key="5">
    <source>
        <dbReference type="Proteomes" id="UP000030671"/>
    </source>
</evidence>
<dbReference type="InterPro" id="IPR050791">
    <property type="entry name" value="Aldo-Keto_reductase"/>
</dbReference>
<dbReference type="InterPro" id="IPR036812">
    <property type="entry name" value="NAD(P)_OxRdtase_dom_sf"/>
</dbReference>
<dbReference type="STRING" id="747525.W4KBQ0"/>
<dbReference type="InterPro" id="IPR023210">
    <property type="entry name" value="NADP_OxRdtase_dom"/>
</dbReference>
<dbReference type="eggNOG" id="KOG1575">
    <property type="taxonomic scope" value="Eukaryota"/>
</dbReference>
<organism evidence="4 5">
    <name type="scientific">Heterobasidion irregulare (strain TC 32-1)</name>
    <dbReference type="NCBI Taxonomy" id="747525"/>
    <lineage>
        <taxon>Eukaryota</taxon>
        <taxon>Fungi</taxon>
        <taxon>Dikarya</taxon>
        <taxon>Basidiomycota</taxon>
        <taxon>Agaricomycotina</taxon>
        <taxon>Agaricomycetes</taxon>
        <taxon>Russulales</taxon>
        <taxon>Bondarzewiaceae</taxon>
        <taxon>Heterobasidion</taxon>
        <taxon>Heterobasidion annosum species complex</taxon>
    </lineage>
</organism>
<evidence type="ECO:0000259" key="3">
    <source>
        <dbReference type="Pfam" id="PF00248"/>
    </source>
</evidence>
<proteinExistence type="predicted"/>
<dbReference type="GO" id="GO:0016491">
    <property type="term" value="F:oxidoreductase activity"/>
    <property type="evidence" value="ECO:0007669"/>
    <property type="project" value="UniProtKB-KW"/>
</dbReference>
<feature type="compositionally biased region" description="Basic and acidic residues" evidence="2">
    <location>
        <begin position="98"/>
        <end position="108"/>
    </location>
</feature>
<protein>
    <recommendedName>
        <fullName evidence="3">NADP-dependent oxidoreductase domain-containing protein</fullName>
    </recommendedName>
</protein>
<keyword evidence="1" id="KW-0560">Oxidoreductase</keyword>